<dbReference type="EMBL" id="BAAARK010000006">
    <property type="protein sequence ID" value="GAA2657858.1"/>
    <property type="molecule type" value="Genomic_DNA"/>
</dbReference>
<dbReference type="SUPFAM" id="SSF48264">
    <property type="entry name" value="Cytochrome P450"/>
    <property type="match status" value="1"/>
</dbReference>
<evidence type="ECO:0000256" key="2">
    <source>
        <dbReference type="RuleBase" id="RU000461"/>
    </source>
</evidence>
<dbReference type="PANTHER" id="PTHR46696:SF1">
    <property type="entry name" value="CYTOCHROME P450 YJIB-RELATED"/>
    <property type="match status" value="1"/>
</dbReference>
<organism evidence="3 4">
    <name type="scientific">Streptomyces lunalinharesii</name>
    <dbReference type="NCBI Taxonomy" id="333384"/>
    <lineage>
        <taxon>Bacteria</taxon>
        <taxon>Bacillati</taxon>
        <taxon>Actinomycetota</taxon>
        <taxon>Actinomycetes</taxon>
        <taxon>Kitasatosporales</taxon>
        <taxon>Streptomycetaceae</taxon>
        <taxon>Streptomyces</taxon>
    </lineage>
</organism>
<dbReference type="Proteomes" id="UP001500994">
    <property type="component" value="Unassembled WGS sequence"/>
</dbReference>
<dbReference type="PROSITE" id="PS00086">
    <property type="entry name" value="CYTOCHROME_P450"/>
    <property type="match status" value="1"/>
</dbReference>
<dbReference type="InterPro" id="IPR001128">
    <property type="entry name" value="Cyt_P450"/>
</dbReference>
<evidence type="ECO:0000313" key="4">
    <source>
        <dbReference type="Proteomes" id="UP001500994"/>
    </source>
</evidence>
<proteinExistence type="inferred from homology"/>
<dbReference type="Pfam" id="PF00067">
    <property type="entry name" value="p450"/>
    <property type="match status" value="1"/>
</dbReference>
<protein>
    <submittedName>
        <fullName evidence="3">Cytochrome P450</fullName>
    </submittedName>
</protein>
<comment type="similarity">
    <text evidence="1 2">Belongs to the cytochrome P450 family.</text>
</comment>
<dbReference type="InterPro" id="IPR002397">
    <property type="entry name" value="Cyt_P450_B"/>
</dbReference>
<keyword evidence="2" id="KW-0408">Iron</keyword>
<sequence length="417" mass="45746">MIRPLPSTVGTLTSPIDLRPYGAHFQADPYPFYAQLLQQSPAHYVIGPDSVPTWMILGYPEAKAALAHPALLVDWAYASPQWRAMVLGDPETTQPPQGRSVATSDNLDHKRLRQPLVQAFTIRRIQALAPVIEQRTQQLIDRLPARTPFDLVDDFAAPLTISVICAILGISDLDQNQFRCLADRLSYPASLNDAHAARHEITPLLRRLVEAKHDQPGDDLLSHLLQINRDTADPQATLTDTELTGATFTLLNAGHQTSIHLITNTLFCLLTHPEQLASLRADSDLLASALEETLRYEGPIGGSLRRFAAEDLTIGDTCIPGDGSQVLIVLSSAHRDPRQFPDPHRFDIRRRNADLLAFGHGPHYCLGAALGRLEARIAIGSLLDRLPGLSLAHPGSDPGWRPGPIFRGLANLPLVHT</sequence>
<keyword evidence="2" id="KW-0349">Heme</keyword>
<keyword evidence="2" id="KW-0479">Metal-binding</keyword>
<evidence type="ECO:0000256" key="1">
    <source>
        <dbReference type="ARBA" id="ARBA00010617"/>
    </source>
</evidence>
<dbReference type="PANTHER" id="PTHR46696">
    <property type="entry name" value="P450, PUTATIVE (EUROFUNG)-RELATED"/>
    <property type="match status" value="1"/>
</dbReference>
<dbReference type="PRINTS" id="PR00359">
    <property type="entry name" value="BP450"/>
</dbReference>
<name>A0ABP6E404_9ACTN</name>
<comment type="caution">
    <text evidence="3">The sequence shown here is derived from an EMBL/GenBank/DDBJ whole genome shotgun (WGS) entry which is preliminary data.</text>
</comment>
<dbReference type="InterPro" id="IPR017972">
    <property type="entry name" value="Cyt_P450_CS"/>
</dbReference>
<dbReference type="CDD" id="cd11029">
    <property type="entry name" value="CYP107-like"/>
    <property type="match status" value="1"/>
</dbReference>
<keyword evidence="2" id="KW-0503">Monooxygenase</keyword>
<accession>A0ABP6E404</accession>
<evidence type="ECO:0000313" key="3">
    <source>
        <dbReference type="EMBL" id="GAA2657858.1"/>
    </source>
</evidence>
<gene>
    <name evidence="3" type="ORF">GCM10009864_25540</name>
</gene>
<keyword evidence="4" id="KW-1185">Reference proteome</keyword>
<reference evidence="4" key="1">
    <citation type="journal article" date="2019" name="Int. J. Syst. Evol. Microbiol.">
        <title>The Global Catalogue of Microorganisms (GCM) 10K type strain sequencing project: providing services to taxonomists for standard genome sequencing and annotation.</title>
        <authorList>
            <consortium name="The Broad Institute Genomics Platform"/>
            <consortium name="The Broad Institute Genome Sequencing Center for Infectious Disease"/>
            <person name="Wu L."/>
            <person name="Ma J."/>
        </authorList>
    </citation>
    <scope>NUCLEOTIDE SEQUENCE [LARGE SCALE GENOMIC DNA]</scope>
    <source>
        <strain evidence="4">JCM 16374</strain>
    </source>
</reference>
<dbReference type="Gene3D" id="1.10.630.10">
    <property type="entry name" value="Cytochrome P450"/>
    <property type="match status" value="1"/>
</dbReference>
<keyword evidence="2" id="KW-0560">Oxidoreductase</keyword>
<dbReference type="InterPro" id="IPR036396">
    <property type="entry name" value="Cyt_P450_sf"/>
</dbReference>